<accession>A0A918XC77</accession>
<protein>
    <submittedName>
        <fullName evidence="1">Uncharacterized protein</fullName>
    </submittedName>
</protein>
<gene>
    <name evidence="1" type="ORF">GCM10007147_21870</name>
</gene>
<proteinExistence type="predicted"/>
<organism evidence="1 2">
    <name type="scientific">Nocardiopsis kunsanensis</name>
    <dbReference type="NCBI Taxonomy" id="141693"/>
    <lineage>
        <taxon>Bacteria</taxon>
        <taxon>Bacillati</taxon>
        <taxon>Actinomycetota</taxon>
        <taxon>Actinomycetes</taxon>
        <taxon>Streptosporangiales</taxon>
        <taxon>Nocardiopsidaceae</taxon>
        <taxon>Nocardiopsis</taxon>
    </lineage>
</organism>
<evidence type="ECO:0000313" key="1">
    <source>
        <dbReference type="EMBL" id="GHD25040.1"/>
    </source>
</evidence>
<dbReference type="Proteomes" id="UP000654947">
    <property type="component" value="Unassembled WGS sequence"/>
</dbReference>
<sequence length="87" mass="9174">MRVDMSLGRIRLSISGPDCDPDAVRGFGWSIVRSTAEAPKDESTPLPGVDGAVTVGKGPRVVGFEYPERLNFVLSGDLDPCPGQGNS</sequence>
<keyword evidence="2" id="KW-1185">Reference proteome</keyword>
<dbReference type="EMBL" id="BMXL01000009">
    <property type="protein sequence ID" value="GHD25040.1"/>
    <property type="molecule type" value="Genomic_DNA"/>
</dbReference>
<comment type="caution">
    <text evidence="1">The sequence shown here is derived from an EMBL/GenBank/DDBJ whole genome shotgun (WGS) entry which is preliminary data.</text>
</comment>
<dbReference type="AlphaFoldDB" id="A0A918XC77"/>
<reference evidence="1 2" key="1">
    <citation type="journal article" date="2014" name="Int. J. Syst. Evol. Microbiol.">
        <title>Complete genome sequence of Corynebacterium casei LMG S-19264T (=DSM 44701T), isolated from a smear-ripened cheese.</title>
        <authorList>
            <consortium name="US DOE Joint Genome Institute (JGI-PGF)"/>
            <person name="Walter F."/>
            <person name="Albersmeier A."/>
            <person name="Kalinowski J."/>
            <person name="Ruckert C."/>
        </authorList>
    </citation>
    <scope>NUCLEOTIDE SEQUENCE [LARGE SCALE GENOMIC DNA]</scope>
    <source>
        <strain evidence="1 2">KCTC 19473</strain>
    </source>
</reference>
<evidence type="ECO:0000313" key="2">
    <source>
        <dbReference type="Proteomes" id="UP000654947"/>
    </source>
</evidence>
<name>A0A918XC77_9ACTN</name>